<reference evidence="4" key="1">
    <citation type="submission" date="2020-04" db="EMBL/GenBank/DDBJ databases">
        <authorList>
            <person name="Kittiwongwattana C."/>
        </authorList>
    </citation>
    <scope>NUCLEOTIDE SEQUENCE [LARGE SCALE GENOMIC DNA]</scope>
    <source>
        <strain evidence="4">1310</strain>
    </source>
</reference>
<keyword evidence="1" id="KW-0732">Signal</keyword>
<reference evidence="2 5" key="2">
    <citation type="submission" date="2020-09" db="EMBL/GenBank/DDBJ databases">
        <authorList>
            <person name="Kittiwongwattana C."/>
        </authorList>
    </citation>
    <scope>NUCLEOTIDE SEQUENCE</scope>
    <source>
        <strain evidence="3 5">1303</strain>
        <strain evidence="2">1310</strain>
    </source>
</reference>
<dbReference type="RefSeq" id="WP_168803224.1">
    <property type="nucleotide sequence ID" value="NZ_CP051204.2"/>
</dbReference>
<sequence>MVLKTKTRPAFLAAFLMLITFAASAQNKAILKDSTPEQLAKMQTEWMQEKLGLSTTQTAQVYDVNLQYARKNAPLLQSTAGKRSRFKKLKALQEEKLAALGKILDADQYKNYEALRKQMLNSIKESRK</sequence>
<keyword evidence="5" id="KW-1185">Reference proteome</keyword>
<dbReference type="Proteomes" id="UP000503144">
    <property type="component" value="Chromosome"/>
</dbReference>
<dbReference type="KEGG" id="coy:HF329_06365"/>
<gene>
    <name evidence="3" type="ORF">HF324_06030</name>
    <name evidence="2" type="ORF">HF329_06365</name>
</gene>
<evidence type="ECO:0000313" key="4">
    <source>
        <dbReference type="Proteomes" id="UP000502421"/>
    </source>
</evidence>
<proteinExistence type="predicted"/>
<name>A0AAE7D7E4_9BACT</name>
<evidence type="ECO:0000313" key="2">
    <source>
        <dbReference type="EMBL" id="QJB30946.1"/>
    </source>
</evidence>
<organism evidence="2 4">
    <name type="scientific">Chitinophaga oryzae</name>
    <dbReference type="NCBI Taxonomy" id="2725414"/>
    <lineage>
        <taxon>Bacteria</taxon>
        <taxon>Pseudomonadati</taxon>
        <taxon>Bacteroidota</taxon>
        <taxon>Chitinophagia</taxon>
        <taxon>Chitinophagales</taxon>
        <taxon>Chitinophagaceae</taxon>
        <taxon>Chitinophaga</taxon>
    </lineage>
</organism>
<dbReference type="EMBL" id="CP051205">
    <property type="protein sequence ID" value="QJB30946.1"/>
    <property type="molecule type" value="Genomic_DNA"/>
</dbReference>
<evidence type="ECO:0000313" key="3">
    <source>
        <dbReference type="EMBL" id="QJB37435.1"/>
    </source>
</evidence>
<evidence type="ECO:0008006" key="6">
    <source>
        <dbReference type="Google" id="ProtNLM"/>
    </source>
</evidence>
<dbReference type="Proteomes" id="UP000502421">
    <property type="component" value="Chromosome"/>
</dbReference>
<evidence type="ECO:0000313" key="5">
    <source>
        <dbReference type="Proteomes" id="UP000503144"/>
    </source>
</evidence>
<dbReference type="EMBL" id="CP051204">
    <property type="protein sequence ID" value="QJB37435.1"/>
    <property type="molecule type" value="Genomic_DNA"/>
</dbReference>
<accession>A0AAE7D7E4</accession>
<protein>
    <recommendedName>
        <fullName evidence="6">DUF4890 domain-containing protein</fullName>
    </recommendedName>
</protein>
<feature type="chain" id="PRO_5042113766" description="DUF4890 domain-containing protein" evidence="1">
    <location>
        <begin position="26"/>
        <end position="128"/>
    </location>
</feature>
<dbReference type="AlphaFoldDB" id="A0AAE7D7E4"/>
<evidence type="ECO:0000256" key="1">
    <source>
        <dbReference type="SAM" id="SignalP"/>
    </source>
</evidence>
<feature type="signal peptide" evidence="1">
    <location>
        <begin position="1"/>
        <end position="25"/>
    </location>
</feature>